<evidence type="ECO:0000313" key="2">
    <source>
        <dbReference type="Proteomes" id="UP001152467"/>
    </source>
</evidence>
<dbReference type="EMBL" id="CAMAPC010000006">
    <property type="protein sequence ID" value="CAH9057705.1"/>
    <property type="molecule type" value="Genomic_DNA"/>
</dbReference>
<dbReference type="AlphaFoldDB" id="A0A9W4QY04"/>
<accession>A0A9W4QY04</accession>
<comment type="caution">
    <text evidence="1">The sequence shown here is derived from an EMBL/GenBank/DDBJ whole genome shotgun (WGS) entry which is preliminary data.</text>
</comment>
<keyword evidence="2" id="KW-1185">Reference proteome</keyword>
<dbReference type="RefSeq" id="WP_261626339.1">
    <property type="nucleotide sequence ID" value="NZ_CAMAPC010000006.1"/>
</dbReference>
<dbReference type="Proteomes" id="UP001152467">
    <property type="component" value="Unassembled WGS sequence"/>
</dbReference>
<evidence type="ECO:0000313" key="1">
    <source>
        <dbReference type="EMBL" id="CAH9057705.1"/>
    </source>
</evidence>
<sequence>MTILTDKVSSSSSGFVDGEFPSATSQLLPWPEATQFGTFMDVHGYSGGVNYAIPNPYDETGGYIHTNYSNVTYYNADGTARWSKTAHNMHSGCKFYGFPHVVHMINGVPHLVGILQHNVNSGDYYVYKINLNTAASGSGIVLTNNSGSALRPVNMGILENDQLFVTVSDSGTNVVSYLCDLDGMTFVSRLNVGKTGVVIGINNSKREILHGAALFKGSVTVSFVSGGQSGGNSGAMYDIFSFIIGVNRALDFSGPSPHVENIRTEHGPALNNFVGYLRQVSKDLFMVQGSKESSQGHYAYWRFGHNRRMYFTRSALEEWVKNCVYAQTGLRIGE</sequence>
<organism evidence="1 2">
    <name type="scientific">Pseudoalteromonas holothuriae</name>
    <dbReference type="NCBI Taxonomy" id="2963714"/>
    <lineage>
        <taxon>Bacteria</taxon>
        <taxon>Pseudomonadati</taxon>
        <taxon>Pseudomonadota</taxon>
        <taxon>Gammaproteobacteria</taxon>
        <taxon>Alteromonadales</taxon>
        <taxon>Pseudoalteromonadaceae</taxon>
        <taxon>Pseudoalteromonas</taxon>
    </lineage>
</organism>
<name>A0A9W4QY04_9GAMM</name>
<protein>
    <submittedName>
        <fullName evidence="1">Uncharacterized protein</fullName>
    </submittedName>
</protein>
<proteinExistence type="predicted"/>
<gene>
    <name evidence="1" type="ORF">PSECIP111854_02051</name>
</gene>
<reference evidence="1" key="1">
    <citation type="submission" date="2022-07" db="EMBL/GenBank/DDBJ databases">
        <authorList>
            <person name="Criscuolo A."/>
        </authorList>
    </citation>
    <scope>NUCLEOTIDE SEQUENCE</scope>
    <source>
        <strain evidence="1">CIP111854</strain>
    </source>
</reference>